<protein>
    <recommendedName>
        <fullName evidence="3">Bacteriophage SPP1, head-tail adaptor</fullName>
    </recommendedName>
</protein>
<evidence type="ECO:0000313" key="1">
    <source>
        <dbReference type="EMBL" id="CAB4126925.1"/>
    </source>
</evidence>
<proteinExistence type="predicted"/>
<dbReference type="EMBL" id="LR796202">
    <property type="protein sequence ID" value="CAB4126925.1"/>
    <property type="molecule type" value="Genomic_DNA"/>
</dbReference>
<accession>A0A6J5LQC6</accession>
<organism evidence="2">
    <name type="scientific">uncultured Caudovirales phage</name>
    <dbReference type="NCBI Taxonomy" id="2100421"/>
    <lineage>
        <taxon>Viruses</taxon>
        <taxon>Duplodnaviria</taxon>
        <taxon>Heunggongvirae</taxon>
        <taxon>Uroviricota</taxon>
        <taxon>Caudoviricetes</taxon>
        <taxon>Peduoviridae</taxon>
        <taxon>Maltschvirus</taxon>
        <taxon>Maltschvirus maltsch</taxon>
    </lineage>
</organism>
<name>A0A6J5LQC6_9CAUD</name>
<reference evidence="2" key="1">
    <citation type="submission" date="2020-04" db="EMBL/GenBank/DDBJ databases">
        <authorList>
            <person name="Chiriac C."/>
            <person name="Salcher M."/>
            <person name="Ghai R."/>
            <person name="Kavagutti S V."/>
        </authorList>
    </citation>
    <scope>NUCLEOTIDE SEQUENCE</scope>
</reference>
<evidence type="ECO:0008006" key="3">
    <source>
        <dbReference type="Google" id="ProtNLM"/>
    </source>
</evidence>
<evidence type="ECO:0000313" key="2">
    <source>
        <dbReference type="EMBL" id="CAB4133859.1"/>
    </source>
</evidence>
<dbReference type="EMBL" id="LR796276">
    <property type="protein sequence ID" value="CAB4133859.1"/>
    <property type="molecule type" value="Genomic_DNA"/>
</dbReference>
<sequence length="114" mass="13110">MAIARYENINVNTVTAGIDSIGQQTTTITLAFQTRALVQDVRDSMIASKDDRAYTKQVRFVLNFTPNTLAVSLNQYQYSINWRNKDYRVMDVLESNDRMNVTFVCYRNDPVTSI</sequence>
<gene>
    <name evidence="2" type="ORF">UFOVP262_49</name>
    <name evidence="1" type="ORF">UFOVP90_44</name>
</gene>